<protein>
    <recommendedName>
        <fullName evidence="3">Ankyrin repeat domain-containing protein</fullName>
    </recommendedName>
</protein>
<gene>
    <name evidence="1" type="ORF">C798_20010</name>
</gene>
<organism evidence="1 2">
    <name type="scientific">Herbaspirillum rubrisubalbicans Os34</name>
    <dbReference type="NCBI Taxonomy" id="1235827"/>
    <lineage>
        <taxon>Bacteria</taxon>
        <taxon>Pseudomonadati</taxon>
        <taxon>Pseudomonadota</taxon>
        <taxon>Betaproteobacteria</taxon>
        <taxon>Burkholderiales</taxon>
        <taxon>Oxalobacteraceae</taxon>
        <taxon>Herbaspirillum</taxon>
    </lineage>
</organism>
<name>A0A6M3ZUW7_9BURK</name>
<accession>A0A6M3ZUW7</accession>
<sequence>MVAAEEKAAEEIRQYVAKGSTGGLLEKEYGKQSPLAAAAYMGYPNVVAALLTSDLVRAHINDADSMGMTPWISASFSMRQSLWTCNPAVFGNPYKFVPMVVTQRYYMSNTVAPYRKTREVLEAAGAAPENMRAKEIWLTNCKDASDDTRAKVQVSNDLQKTLQELGAVALTVQLTKLQTKAVK</sequence>
<dbReference type="AlphaFoldDB" id="A0A6M3ZUW7"/>
<dbReference type="Gene3D" id="1.25.40.20">
    <property type="entry name" value="Ankyrin repeat-containing domain"/>
    <property type="match status" value="1"/>
</dbReference>
<evidence type="ECO:0000313" key="1">
    <source>
        <dbReference type="EMBL" id="QJQ02435.1"/>
    </source>
</evidence>
<dbReference type="EMBL" id="CP008956">
    <property type="protein sequence ID" value="QJQ02435.1"/>
    <property type="molecule type" value="Genomic_DNA"/>
</dbReference>
<dbReference type="Proteomes" id="UP000501648">
    <property type="component" value="Chromosome"/>
</dbReference>
<evidence type="ECO:0008006" key="3">
    <source>
        <dbReference type="Google" id="ProtNLM"/>
    </source>
</evidence>
<evidence type="ECO:0000313" key="2">
    <source>
        <dbReference type="Proteomes" id="UP000501648"/>
    </source>
</evidence>
<proteinExistence type="predicted"/>
<dbReference type="SUPFAM" id="SSF48403">
    <property type="entry name" value="Ankyrin repeat"/>
    <property type="match status" value="1"/>
</dbReference>
<dbReference type="InterPro" id="IPR036770">
    <property type="entry name" value="Ankyrin_rpt-contain_sf"/>
</dbReference>
<reference evidence="1 2" key="1">
    <citation type="journal article" date="2012" name="J. Bacteriol.">
        <title>Genome sequence of the pathogenic Herbaspirillum seropedicae strain Os34, isolated from rice roots.</title>
        <authorList>
            <person name="Ye W."/>
            <person name="Ye S."/>
            <person name="Liu J."/>
            <person name="Chang S."/>
            <person name="Chen M."/>
            <person name="Zhu B."/>
            <person name="Guo L."/>
            <person name="An Q."/>
        </authorList>
    </citation>
    <scope>NUCLEOTIDE SEQUENCE [LARGE SCALE GENOMIC DNA]</scope>
    <source>
        <strain evidence="1 2">Os34</strain>
    </source>
</reference>